<dbReference type="PhylomeDB" id="E9HAT0"/>
<dbReference type="Pfam" id="PF00909">
    <property type="entry name" value="Ammonium_transp"/>
    <property type="match status" value="2"/>
</dbReference>
<feature type="region of interest" description="Disordered" evidence="6">
    <location>
        <begin position="283"/>
        <end position="316"/>
    </location>
</feature>
<dbReference type="GO" id="GO:0072488">
    <property type="term" value="P:ammonium transmembrane transport"/>
    <property type="evidence" value="ECO:0000318"/>
    <property type="project" value="GO_Central"/>
</dbReference>
<comment type="similarity">
    <text evidence="2">Belongs to the ammonium transporter (TC 2.A.49) family. Rh subfamily.</text>
</comment>
<feature type="transmembrane region" description="Helical" evidence="7">
    <location>
        <begin position="677"/>
        <end position="700"/>
    </location>
</feature>
<feature type="transmembrane region" description="Helical" evidence="7">
    <location>
        <begin position="518"/>
        <end position="535"/>
    </location>
</feature>
<dbReference type="InterPro" id="IPR002229">
    <property type="entry name" value="RhesusRHD"/>
</dbReference>
<dbReference type="SUPFAM" id="SSF111352">
    <property type="entry name" value="Ammonium transporter"/>
    <property type="match status" value="2"/>
</dbReference>
<dbReference type="Proteomes" id="UP000000305">
    <property type="component" value="Unassembled WGS sequence"/>
</dbReference>
<evidence type="ECO:0000313" key="9">
    <source>
        <dbReference type="EMBL" id="EFX71084.1"/>
    </source>
</evidence>
<dbReference type="GO" id="GO:0097272">
    <property type="term" value="P:ammonium homeostasis"/>
    <property type="evidence" value="ECO:0000318"/>
    <property type="project" value="GO_Central"/>
</dbReference>
<dbReference type="FunCoup" id="E9HAT0">
    <property type="interactions" value="15"/>
</dbReference>
<feature type="compositionally biased region" description="Basic and acidic residues" evidence="6">
    <location>
        <begin position="726"/>
        <end position="735"/>
    </location>
</feature>
<evidence type="ECO:0000256" key="2">
    <source>
        <dbReference type="ARBA" id="ARBA00011036"/>
    </source>
</evidence>
<sequence length="756" mass="81368">MSMSVRQHPKKKNQQFMKVQSLRVADHQTTTRFDLDSIAAAAEKNQRNEFLVHIQNSTLAGGVAIGTAADMMIHPFGAMIVGQHRRNGVRSGLSISYVINKKLGIHDTCGVHNLHGMPGLIAGIVGAVTAAAAAATQEEYGYRAAHRTPGTGSPGLGRSASTQGGFQIATLFVTLAVAISGGIVTGFTLHLPIFGKVPRDHLFDDELSWEVPEAEHHLDHTPMGAKKEHLIYSLDMSMDDGQHSGRRRLMHFPCLLFLQAVLIVLFGFFVEYDSPAEPAIHAASGHKTPVSQEGAANSSAAGKKTAEGASGHHASSDNDVNTLGHYYPMFQDVHVMIFIGFGFLMTFLKKYGYSAVALNFLIAAITLQWATLCQGFFHGLEGAGSIHVSITNLLNADFASATVLISFGAVLGVTTPFQLVVMSLIEIIIFAGNEHLGLEIYQVSDIGASMLVHVFGAYFGLAVSFVLRRDHSSDKEGPTYTSDTFAMIGTIFLWLFWPSFNSGLAEGDAQHRAVINTYYSLAACCVTAFALSSLVSKDNKFDMVHIQNSTLAGGVAIGTAADMMIHPWGAMVVGSVAGAISVLGYRFLSPAMNKKLAIHDTCGVHNLHGMPGVMAGIVGAITAAMATQEEYGHSLFRQFPARVPELNSTDFGQLKSQFPDMEPGLGRSATTQAAYQIYALLTTLALAIVGGLLTGILLKLPIFDQVPRHRLFDDELSWEVPEGEEHDEHQQAEHGRSKRMGPAAGSEPVMIPLMNR</sequence>
<feature type="domain" description="Ammonium transporter AmtB-like" evidence="8">
    <location>
        <begin position="51"/>
        <end position="192"/>
    </location>
</feature>
<keyword evidence="10" id="KW-1185">Reference proteome</keyword>
<keyword evidence="5 7" id="KW-0472">Membrane</keyword>
<comment type="subcellular location">
    <subcellularLocation>
        <location evidence="1">Membrane</location>
        <topology evidence="1">Multi-pass membrane protein</topology>
    </subcellularLocation>
</comment>
<dbReference type="PRINTS" id="PR00342">
    <property type="entry name" value="RHESUSRHD"/>
</dbReference>
<evidence type="ECO:0000256" key="3">
    <source>
        <dbReference type="ARBA" id="ARBA00022692"/>
    </source>
</evidence>
<dbReference type="HOGENOM" id="CLU_021386_1_0_1"/>
<proteinExistence type="inferred from homology"/>
<dbReference type="eggNOG" id="KOG3796">
    <property type="taxonomic scope" value="Eukaryota"/>
</dbReference>
<feature type="transmembrane region" description="Helical" evidence="7">
    <location>
        <begin position="252"/>
        <end position="270"/>
    </location>
</feature>
<dbReference type="InParanoid" id="E9HAT0"/>
<dbReference type="PANTHER" id="PTHR11730">
    <property type="entry name" value="AMMONIUM TRANSPORTER"/>
    <property type="match status" value="1"/>
</dbReference>
<dbReference type="OMA" id="HEYIEYP"/>
<evidence type="ECO:0000256" key="6">
    <source>
        <dbReference type="SAM" id="MobiDB-lite"/>
    </source>
</evidence>
<dbReference type="InterPro" id="IPR029020">
    <property type="entry name" value="Ammonium/urea_transptr"/>
</dbReference>
<feature type="transmembrane region" description="Helical" evidence="7">
    <location>
        <begin position="446"/>
        <end position="467"/>
    </location>
</feature>
<dbReference type="GO" id="GO:0005886">
    <property type="term" value="C:plasma membrane"/>
    <property type="evidence" value="ECO:0000318"/>
    <property type="project" value="GO_Central"/>
</dbReference>
<feature type="domain" description="Ammonium transporter AmtB-like" evidence="8">
    <location>
        <begin position="320"/>
        <end position="702"/>
    </location>
</feature>
<dbReference type="PANTHER" id="PTHR11730:SF60">
    <property type="entry name" value="RH50, ISOFORM D"/>
    <property type="match status" value="1"/>
</dbReference>
<evidence type="ECO:0000256" key="5">
    <source>
        <dbReference type="ARBA" id="ARBA00023136"/>
    </source>
</evidence>
<feature type="transmembrane region" description="Helical" evidence="7">
    <location>
        <begin position="398"/>
        <end position="425"/>
    </location>
</feature>
<evidence type="ECO:0000256" key="4">
    <source>
        <dbReference type="ARBA" id="ARBA00022989"/>
    </source>
</evidence>
<dbReference type="KEGG" id="dpx:DAPPUDRAFT_256123"/>
<gene>
    <name evidence="9" type="ORF">DAPPUDRAFT_256123</name>
</gene>
<dbReference type="InterPro" id="IPR024041">
    <property type="entry name" value="NH4_transpt_AmtB-like_dom"/>
</dbReference>
<dbReference type="EMBL" id="GL732613">
    <property type="protein sequence ID" value="EFX71084.1"/>
    <property type="molecule type" value="Genomic_DNA"/>
</dbReference>
<organism evidence="9 10">
    <name type="scientific">Daphnia pulex</name>
    <name type="common">Water flea</name>
    <dbReference type="NCBI Taxonomy" id="6669"/>
    <lineage>
        <taxon>Eukaryota</taxon>
        <taxon>Metazoa</taxon>
        <taxon>Ecdysozoa</taxon>
        <taxon>Arthropoda</taxon>
        <taxon>Crustacea</taxon>
        <taxon>Branchiopoda</taxon>
        <taxon>Diplostraca</taxon>
        <taxon>Cladocera</taxon>
        <taxon>Anomopoda</taxon>
        <taxon>Daphniidae</taxon>
        <taxon>Daphnia</taxon>
    </lineage>
</organism>
<feature type="compositionally biased region" description="Polar residues" evidence="6">
    <location>
        <begin position="289"/>
        <end position="300"/>
    </location>
</feature>
<dbReference type="AlphaFoldDB" id="E9HAT0"/>
<dbReference type="GO" id="GO:0008519">
    <property type="term" value="F:ammonium channel activity"/>
    <property type="evidence" value="ECO:0000318"/>
    <property type="project" value="GO_Central"/>
</dbReference>
<feature type="transmembrane region" description="Helical" evidence="7">
    <location>
        <begin position="326"/>
        <end position="348"/>
    </location>
</feature>
<accession>E9HAT0</accession>
<reference evidence="9 10" key="1">
    <citation type="journal article" date="2011" name="Science">
        <title>The ecoresponsive genome of Daphnia pulex.</title>
        <authorList>
            <person name="Colbourne J.K."/>
            <person name="Pfrender M.E."/>
            <person name="Gilbert D."/>
            <person name="Thomas W.K."/>
            <person name="Tucker A."/>
            <person name="Oakley T.H."/>
            <person name="Tokishita S."/>
            <person name="Aerts A."/>
            <person name="Arnold G.J."/>
            <person name="Basu M.K."/>
            <person name="Bauer D.J."/>
            <person name="Caceres C.E."/>
            <person name="Carmel L."/>
            <person name="Casola C."/>
            <person name="Choi J.H."/>
            <person name="Detter J.C."/>
            <person name="Dong Q."/>
            <person name="Dusheyko S."/>
            <person name="Eads B.D."/>
            <person name="Frohlich T."/>
            <person name="Geiler-Samerotte K.A."/>
            <person name="Gerlach D."/>
            <person name="Hatcher P."/>
            <person name="Jogdeo S."/>
            <person name="Krijgsveld J."/>
            <person name="Kriventseva E.V."/>
            <person name="Kultz D."/>
            <person name="Laforsch C."/>
            <person name="Lindquist E."/>
            <person name="Lopez J."/>
            <person name="Manak J.R."/>
            <person name="Muller J."/>
            <person name="Pangilinan J."/>
            <person name="Patwardhan R.P."/>
            <person name="Pitluck S."/>
            <person name="Pritham E.J."/>
            <person name="Rechtsteiner A."/>
            <person name="Rho M."/>
            <person name="Rogozin I.B."/>
            <person name="Sakarya O."/>
            <person name="Salamov A."/>
            <person name="Schaack S."/>
            <person name="Shapiro H."/>
            <person name="Shiga Y."/>
            <person name="Skalitzky C."/>
            <person name="Smith Z."/>
            <person name="Souvorov A."/>
            <person name="Sung W."/>
            <person name="Tang Z."/>
            <person name="Tsuchiya D."/>
            <person name="Tu H."/>
            <person name="Vos H."/>
            <person name="Wang M."/>
            <person name="Wolf Y.I."/>
            <person name="Yamagata H."/>
            <person name="Yamada T."/>
            <person name="Ye Y."/>
            <person name="Shaw J.R."/>
            <person name="Andrews J."/>
            <person name="Crease T.J."/>
            <person name="Tang H."/>
            <person name="Lucas S.M."/>
            <person name="Robertson H.M."/>
            <person name="Bork P."/>
            <person name="Koonin E.V."/>
            <person name="Zdobnov E.M."/>
            <person name="Grigoriev I.V."/>
            <person name="Lynch M."/>
            <person name="Boore J.L."/>
        </authorList>
    </citation>
    <scope>NUCLEOTIDE SEQUENCE [LARGE SCALE GENOMIC DNA]</scope>
</reference>
<protein>
    <recommendedName>
        <fullName evidence="8">Ammonium transporter AmtB-like domain-containing protein</fullName>
    </recommendedName>
</protein>
<evidence type="ECO:0000259" key="8">
    <source>
        <dbReference type="Pfam" id="PF00909"/>
    </source>
</evidence>
<feature type="transmembrane region" description="Helical" evidence="7">
    <location>
        <begin position="168"/>
        <end position="189"/>
    </location>
</feature>
<evidence type="ECO:0000313" key="10">
    <source>
        <dbReference type="Proteomes" id="UP000000305"/>
    </source>
</evidence>
<feature type="region of interest" description="Disordered" evidence="6">
    <location>
        <begin position="721"/>
        <end position="756"/>
    </location>
</feature>
<keyword evidence="4 7" id="KW-1133">Transmembrane helix</keyword>
<evidence type="ECO:0000256" key="1">
    <source>
        <dbReference type="ARBA" id="ARBA00004141"/>
    </source>
</evidence>
<keyword evidence="3 7" id="KW-0812">Transmembrane</keyword>
<evidence type="ECO:0000256" key="7">
    <source>
        <dbReference type="SAM" id="Phobius"/>
    </source>
</evidence>
<feature type="transmembrane region" description="Helical" evidence="7">
    <location>
        <begin position="355"/>
        <end position="378"/>
    </location>
</feature>
<dbReference type="Gene3D" id="1.10.3430.10">
    <property type="entry name" value="Ammonium transporter AmtB like domains"/>
    <property type="match status" value="2"/>
</dbReference>
<name>E9HAT0_DAPPU</name>
<feature type="transmembrane region" description="Helical" evidence="7">
    <location>
        <begin position="479"/>
        <end position="497"/>
    </location>
</feature>
<dbReference type="OrthoDB" id="534912at2759"/>
<feature type="transmembrane region" description="Helical" evidence="7">
    <location>
        <begin position="568"/>
        <end position="588"/>
    </location>
</feature>
<feature type="transmembrane region" description="Helical" evidence="7">
    <location>
        <begin position="609"/>
        <end position="627"/>
    </location>
</feature>